<dbReference type="Gene3D" id="3.40.50.10110">
    <property type="entry name" value="DNA polymerase III subunit chi"/>
    <property type="match status" value="1"/>
</dbReference>
<dbReference type="PANTHER" id="PTHR38767:SF1">
    <property type="entry name" value="DNA POLYMERASE III SUBUNIT CHI"/>
    <property type="match status" value="1"/>
</dbReference>
<dbReference type="InParanoid" id="A0A1M7G4Y7"/>
<sequence length="143" mass="16301">MARIDFYILQDTTLDARLAFACRLAETIWRKGYRLHLHCADRALAEQADAALWDFRPDAYLPHALEDSDMAASVPVTLGWQALPVPRGDTALLNLHPEIPEGFERYARVAEIINQHQDVLMAKRACWQRYKAQGHEVVPHKLG</sequence>
<dbReference type="STRING" id="29571.SAMN05878437_1274"/>
<protein>
    <submittedName>
        <fullName evidence="1">DNA polymerase III, chi subunit</fullName>
    </submittedName>
</protein>
<organism evidence="1 2">
    <name type="scientific">Vreelandella subglaciescola</name>
    <dbReference type="NCBI Taxonomy" id="29571"/>
    <lineage>
        <taxon>Bacteria</taxon>
        <taxon>Pseudomonadati</taxon>
        <taxon>Pseudomonadota</taxon>
        <taxon>Gammaproteobacteria</taxon>
        <taxon>Oceanospirillales</taxon>
        <taxon>Halomonadaceae</taxon>
        <taxon>Vreelandella</taxon>
    </lineage>
</organism>
<dbReference type="GO" id="GO:0003887">
    <property type="term" value="F:DNA-directed DNA polymerase activity"/>
    <property type="evidence" value="ECO:0007669"/>
    <property type="project" value="InterPro"/>
</dbReference>
<dbReference type="GO" id="GO:0006260">
    <property type="term" value="P:DNA replication"/>
    <property type="evidence" value="ECO:0007669"/>
    <property type="project" value="InterPro"/>
</dbReference>
<dbReference type="InterPro" id="IPR007459">
    <property type="entry name" value="DNA_pol3_chi"/>
</dbReference>
<reference evidence="1 2" key="1">
    <citation type="submission" date="2016-11" db="EMBL/GenBank/DDBJ databases">
        <authorList>
            <person name="Jaros S."/>
            <person name="Januszkiewicz K."/>
            <person name="Wedrychowicz H."/>
        </authorList>
    </citation>
    <scope>NUCLEOTIDE SEQUENCE [LARGE SCALE GENOMIC DNA]</scope>
    <source>
        <strain evidence="1 2">ACAM 12</strain>
    </source>
</reference>
<dbReference type="OrthoDB" id="5297568at2"/>
<evidence type="ECO:0000313" key="1">
    <source>
        <dbReference type="EMBL" id="SHM11215.1"/>
    </source>
</evidence>
<evidence type="ECO:0000313" key="2">
    <source>
        <dbReference type="Proteomes" id="UP000190911"/>
    </source>
</evidence>
<dbReference type="EMBL" id="LT670847">
    <property type="protein sequence ID" value="SHM11215.1"/>
    <property type="molecule type" value="Genomic_DNA"/>
</dbReference>
<dbReference type="SUPFAM" id="SSF102400">
    <property type="entry name" value="DNA polymerase III chi subunit"/>
    <property type="match status" value="1"/>
</dbReference>
<dbReference type="GO" id="GO:0003677">
    <property type="term" value="F:DNA binding"/>
    <property type="evidence" value="ECO:0007669"/>
    <property type="project" value="InterPro"/>
</dbReference>
<dbReference type="Proteomes" id="UP000190911">
    <property type="component" value="Chromosome I"/>
</dbReference>
<accession>A0A1M7G4Y7</accession>
<dbReference type="Pfam" id="PF04364">
    <property type="entry name" value="DNA_pol3_chi"/>
    <property type="match status" value="1"/>
</dbReference>
<dbReference type="GO" id="GO:0032298">
    <property type="term" value="P:positive regulation of DNA-templated DNA replication initiation"/>
    <property type="evidence" value="ECO:0007669"/>
    <property type="project" value="TreeGrafter"/>
</dbReference>
<dbReference type="RefSeq" id="WP_079552212.1">
    <property type="nucleotide sequence ID" value="NZ_LT670847.1"/>
</dbReference>
<proteinExistence type="predicted"/>
<keyword evidence="2" id="KW-1185">Reference proteome</keyword>
<dbReference type="InterPro" id="IPR036768">
    <property type="entry name" value="PolIII_chi_sf"/>
</dbReference>
<dbReference type="AlphaFoldDB" id="A0A1M7G4Y7"/>
<gene>
    <name evidence="1" type="ORF">SAMN05878437_1274</name>
</gene>
<dbReference type="PANTHER" id="PTHR38767">
    <property type="entry name" value="DNA POLYMERASE III SUBUNIT CHI"/>
    <property type="match status" value="1"/>
</dbReference>
<name>A0A1M7G4Y7_9GAMM</name>